<dbReference type="PROSITE" id="PS50075">
    <property type="entry name" value="CARRIER"/>
    <property type="match status" value="1"/>
</dbReference>
<dbReference type="InterPro" id="IPR009081">
    <property type="entry name" value="PP-bd_ACP"/>
</dbReference>
<accession>A0A380JQF1</accession>
<dbReference type="SUPFAM" id="SSF47336">
    <property type="entry name" value="ACP-like"/>
    <property type="match status" value="1"/>
</dbReference>
<dbReference type="RefSeq" id="WP_115251046.1">
    <property type="nucleotide sequence ID" value="NZ_UHFF01000002.1"/>
</dbReference>
<organism evidence="2 3">
    <name type="scientific">Streptococcus equi subsp. equi</name>
    <dbReference type="NCBI Taxonomy" id="148942"/>
    <lineage>
        <taxon>Bacteria</taxon>
        <taxon>Bacillati</taxon>
        <taxon>Bacillota</taxon>
        <taxon>Bacilli</taxon>
        <taxon>Lactobacillales</taxon>
        <taxon>Streptococcaceae</taxon>
        <taxon>Streptococcus</taxon>
    </lineage>
</organism>
<dbReference type="EMBL" id="UHFF01000002">
    <property type="protein sequence ID" value="SUN46816.1"/>
    <property type="molecule type" value="Genomic_DNA"/>
</dbReference>
<dbReference type="Gene3D" id="1.10.1200.10">
    <property type="entry name" value="ACP-like"/>
    <property type="match status" value="1"/>
</dbReference>
<name>A0A380JQF1_9STRE</name>
<gene>
    <name evidence="2" type="ORF">NCTC12092_01201</name>
</gene>
<dbReference type="Proteomes" id="UP000254461">
    <property type="component" value="Unassembled WGS sequence"/>
</dbReference>
<protein>
    <submittedName>
        <fullName evidence="2">Peptidase</fullName>
    </submittedName>
</protein>
<feature type="domain" description="Carrier" evidence="1">
    <location>
        <begin position="1"/>
        <end position="80"/>
    </location>
</feature>
<sequence length="80" mass="9398">MLKYDKQIRLVIEKNIDLQYDINTIGVLDILTDYGIDSLKYISIIIALEDYFDIKIPDNYLDFSKSNTIQKLNLILEKLL</sequence>
<dbReference type="Pfam" id="PF00550">
    <property type="entry name" value="PP-binding"/>
    <property type="match status" value="1"/>
</dbReference>
<evidence type="ECO:0000313" key="3">
    <source>
        <dbReference type="Proteomes" id="UP000254461"/>
    </source>
</evidence>
<dbReference type="AlphaFoldDB" id="A0A380JQF1"/>
<reference evidence="2 3" key="1">
    <citation type="submission" date="2018-06" db="EMBL/GenBank/DDBJ databases">
        <authorList>
            <consortium name="Pathogen Informatics"/>
            <person name="Doyle S."/>
        </authorList>
    </citation>
    <scope>NUCLEOTIDE SEQUENCE [LARGE SCALE GENOMIC DNA]</scope>
    <source>
        <strain evidence="2 3">NCTC12092</strain>
    </source>
</reference>
<proteinExistence type="predicted"/>
<evidence type="ECO:0000259" key="1">
    <source>
        <dbReference type="PROSITE" id="PS50075"/>
    </source>
</evidence>
<evidence type="ECO:0000313" key="2">
    <source>
        <dbReference type="EMBL" id="SUN46816.1"/>
    </source>
</evidence>
<dbReference type="InterPro" id="IPR036736">
    <property type="entry name" value="ACP-like_sf"/>
</dbReference>